<dbReference type="PANTHER" id="PTHR19871">
    <property type="entry name" value="BETA TRANSDUCIN-RELATED PROTEIN"/>
    <property type="match status" value="1"/>
</dbReference>
<evidence type="ECO:0000313" key="3">
    <source>
        <dbReference type="Proteomes" id="UP001174136"/>
    </source>
</evidence>
<keyword evidence="3" id="KW-1185">Reference proteome</keyword>
<evidence type="ECO:0000256" key="1">
    <source>
        <dbReference type="SAM" id="MobiDB-lite"/>
    </source>
</evidence>
<organism evidence="2 3">
    <name type="scientific">Merluccius polli</name>
    <name type="common">Benguela hake</name>
    <name type="synonym">Merluccius cadenati</name>
    <dbReference type="NCBI Taxonomy" id="89951"/>
    <lineage>
        <taxon>Eukaryota</taxon>
        <taxon>Metazoa</taxon>
        <taxon>Chordata</taxon>
        <taxon>Craniata</taxon>
        <taxon>Vertebrata</taxon>
        <taxon>Euteleostomi</taxon>
        <taxon>Actinopterygii</taxon>
        <taxon>Neopterygii</taxon>
        <taxon>Teleostei</taxon>
        <taxon>Neoteleostei</taxon>
        <taxon>Acanthomorphata</taxon>
        <taxon>Zeiogadaria</taxon>
        <taxon>Gadariae</taxon>
        <taxon>Gadiformes</taxon>
        <taxon>Gadoidei</taxon>
        <taxon>Merlucciidae</taxon>
        <taxon>Merluccius</taxon>
    </lineage>
</organism>
<feature type="region of interest" description="Disordered" evidence="1">
    <location>
        <begin position="147"/>
        <end position="171"/>
    </location>
</feature>
<reference evidence="2" key="1">
    <citation type="journal article" date="2023" name="Front. Mar. Sci.">
        <title>A new Merluccius polli reference genome to investigate the effects of global change in West African waters.</title>
        <authorList>
            <person name="Mateo J.L."/>
            <person name="Blanco-Fernandez C."/>
            <person name="Garcia-Vazquez E."/>
            <person name="Machado-Schiaffino G."/>
        </authorList>
    </citation>
    <scope>NUCLEOTIDE SEQUENCE</scope>
    <source>
        <strain evidence="2">C29</strain>
        <tissue evidence="2">Fin</tissue>
    </source>
</reference>
<dbReference type="InterPro" id="IPR052752">
    <property type="entry name" value="NACHT-WD_repeat"/>
</dbReference>
<dbReference type="EMBL" id="JAOPHQ010003531">
    <property type="protein sequence ID" value="KAK0142594.1"/>
    <property type="molecule type" value="Genomic_DNA"/>
</dbReference>
<protein>
    <submittedName>
        <fullName evidence="2">NACHT and WD repeat domain-containing protein 2</fullName>
    </submittedName>
</protein>
<dbReference type="Proteomes" id="UP001174136">
    <property type="component" value="Unassembled WGS sequence"/>
</dbReference>
<name>A0AA47MM34_MERPO</name>
<evidence type="ECO:0000313" key="2">
    <source>
        <dbReference type="EMBL" id="KAK0142594.1"/>
    </source>
</evidence>
<dbReference type="AlphaFoldDB" id="A0AA47MM34"/>
<comment type="caution">
    <text evidence="2">The sequence shown here is derived from an EMBL/GenBank/DDBJ whole genome shotgun (WGS) entry which is preliminary data.</text>
</comment>
<accession>A0AA47MM34</accession>
<dbReference type="PANTHER" id="PTHR19871:SF29">
    <property type="entry name" value="NACHT AND WD REPEAT DOMAIN-CONTAINING PROTEIN 2-LIKE"/>
    <property type="match status" value="1"/>
</dbReference>
<sequence length="251" mass="27549">MEESSLPGSEPCSSCVKVYLVSNPEDSVVERRALRETVFPRLREHCRTALGLDLTVTDPYESSDPNRWPDRRTRRQLIEQCQNTSNGPFLLALVGHQYGTASLPSHVEVAEYQMLLQVCQQAGIKTSPLEKAYRRDENCIPPSYRLQARAGPTHGPMESNGGAGGGQTTRTDKGEEELKVFQTALGLCVQGGLMTQETAHDYLRSGKPISLTVDLRLALQGGSGDGIARRCLVYVHRVLNALGQRNGKTPS</sequence>
<gene>
    <name evidence="2" type="primary">Nwd2_2</name>
    <name evidence="2" type="ORF">N1851_019479</name>
</gene>
<proteinExistence type="predicted"/>